<comment type="similarity">
    <text evidence="2">Belongs to the bacterial solute-binding protein 5 family.</text>
</comment>
<proteinExistence type="inferred from homology"/>
<dbReference type="Proteomes" id="UP000520198">
    <property type="component" value="Unassembled WGS sequence"/>
</dbReference>
<accession>A0A7Y6Q1N0</accession>
<dbReference type="GO" id="GO:0015833">
    <property type="term" value="P:peptide transport"/>
    <property type="evidence" value="ECO:0007669"/>
    <property type="project" value="TreeGrafter"/>
</dbReference>
<evidence type="ECO:0000256" key="4">
    <source>
        <dbReference type="SAM" id="SignalP"/>
    </source>
</evidence>
<dbReference type="Gene3D" id="3.40.190.10">
    <property type="entry name" value="Periplasmic binding protein-like II"/>
    <property type="match status" value="1"/>
</dbReference>
<evidence type="ECO:0000313" key="6">
    <source>
        <dbReference type="EMBL" id="NVD37256.1"/>
    </source>
</evidence>
<comment type="subcellular location">
    <subcellularLocation>
        <location evidence="1">Periplasm</location>
    </subcellularLocation>
</comment>
<gene>
    <name evidence="6" type="ORF">HT585_00180</name>
</gene>
<evidence type="ECO:0000313" key="7">
    <source>
        <dbReference type="Proteomes" id="UP000520198"/>
    </source>
</evidence>
<dbReference type="PIRSF" id="PIRSF002741">
    <property type="entry name" value="MppA"/>
    <property type="match status" value="1"/>
</dbReference>
<dbReference type="Gene3D" id="3.10.105.10">
    <property type="entry name" value="Dipeptide-binding Protein, Domain 3"/>
    <property type="match status" value="1"/>
</dbReference>
<dbReference type="RefSeq" id="WP_176351088.1">
    <property type="nucleotide sequence ID" value="NZ_JABWDU010000001.1"/>
</dbReference>
<dbReference type="EMBL" id="JABWDU010000001">
    <property type="protein sequence ID" value="NVD37256.1"/>
    <property type="molecule type" value="Genomic_DNA"/>
</dbReference>
<dbReference type="PANTHER" id="PTHR30290">
    <property type="entry name" value="PERIPLASMIC BINDING COMPONENT OF ABC TRANSPORTER"/>
    <property type="match status" value="1"/>
</dbReference>
<feature type="signal peptide" evidence="4">
    <location>
        <begin position="1"/>
        <end position="30"/>
    </location>
</feature>
<dbReference type="InterPro" id="IPR000914">
    <property type="entry name" value="SBP_5_dom"/>
</dbReference>
<protein>
    <submittedName>
        <fullName evidence="6">ABC transporter substrate-binding protein</fullName>
    </submittedName>
</protein>
<dbReference type="InterPro" id="IPR039424">
    <property type="entry name" value="SBP_5"/>
</dbReference>
<dbReference type="CDD" id="cd08497">
    <property type="entry name" value="MbnE-like"/>
    <property type="match status" value="1"/>
</dbReference>
<name>A0A7Y6Q1N0_9HYPH</name>
<dbReference type="AlphaFoldDB" id="A0A7Y6Q1N0"/>
<feature type="chain" id="PRO_5030514455" evidence="4">
    <location>
        <begin position="31"/>
        <end position="619"/>
    </location>
</feature>
<dbReference type="GO" id="GO:0042884">
    <property type="term" value="P:microcin transport"/>
    <property type="evidence" value="ECO:0007669"/>
    <property type="project" value="TreeGrafter"/>
</dbReference>
<dbReference type="GO" id="GO:1904680">
    <property type="term" value="F:peptide transmembrane transporter activity"/>
    <property type="evidence" value="ECO:0007669"/>
    <property type="project" value="TreeGrafter"/>
</dbReference>
<dbReference type="Pfam" id="PF00496">
    <property type="entry name" value="SBP_bac_5"/>
    <property type="match status" value="1"/>
</dbReference>
<dbReference type="PANTHER" id="PTHR30290:SF64">
    <property type="entry name" value="ABC TRANSPORTER PERIPLASMIC BINDING PROTEIN"/>
    <property type="match status" value="1"/>
</dbReference>
<organism evidence="6 7">
    <name type="scientific">Ensifer oleiphilus</name>
    <dbReference type="NCBI Taxonomy" id="2742698"/>
    <lineage>
        <taxon>Bacteria</taxon>
        <taxon>Pseudomonadati</taxon>
        <taxon>Pseudomonadota</taxon>
        <taxon>Alphaproteobacteria</taxon>
        <taxon>Hyphomicrobiales</taxon>
        <taxon>Rhizobiaceae</taxon>
        <taxon>Sinorhizobium/Ensifer group</taxon>
        <taxon>Ensifer</taxon>
    </lineage>
</organism>
<evidence type="ECO:0000259" key="5">
    <source>
        <dbReference type="Pfam" id="PF00496"/>
    </source>
</evidence>
<keyword evidence="3 4" id="KW-0732">Signal</keyword>
<comment type="caution">
    <text evidence="6">The sequence shown here is derived from an EMBL/GenBank/DDBJ whole genome shotgun (WGS) entry which is preliminary data.</text>
</comment>
<evidence type="ECO:0000256" key="1">
    <source>
        <dbReference type="ARBA" id="ARBA00004418"/>
    </source>
</evidence>
<dbReference type="GO" id="GO:0030288">
    <property type="term" value="C:outer membrane-bounded periplasmic space"/>
    <property type="evidence" value="ECO:0007669"/>
    <property type="project" value="TreeGrafter"/>
</dbReference>
<dbReference type="SUPFAM" id="SSF53850">
    <property type="entry name" value="Periplasmic binding protein-like II"/>
    <property type="match status" value="1"/>
</dbReference>
<sequence>MPNFCRTVKPGLAASLLTAALLLLTPAANAQEQPVWRHGTSSIGKLKYADGFARFDYVNPDAPKGGELRLSENGTFDTFNTILSKGEAATGVASLVFDTLLKSAEDEITTSYGLLAEGVSYPDDISSATFRLRAEAKWADGTPVTPEDVIFSLNMVKEHNPLLSNYYRHVVAAEKTGERDVTFRFDEKNNHELPNILGQLSIVPKHWWEGPDEKGNKRDISRTTLEPVMGSGPYKIASFQPGGSIRFELRDDYWGKNLNVNVGQYNFRTINYAFFSDRNVEFEAFRSGNVDFYRDQSASHWAQAYDFPAMKDGRVIREEIENPLRAMGVMQAFVPNMRRDKFKDQRVREALNYAFDFEDLNRNLAYNAYQRVDSYFWGSELASSKLPEGREKAILEELKDKVPPEVFTTPYTNPINGDPQKVRTNLRKALDLFKEAGYELKGNRLVNTKTGEPFAFELLLANPSYERTVTPFINSAKKIGIDARIRTVDDSQYTNRVRSFDYDMIYGIWGQTLVPGNEQIDYWGSSSVNQTGSRNYAGIADPAIDELIRRIIFAPNREELVATTRALDRVLLAHHYVVPLFYSKAIRVAYWNHLAHLKELPYYGTGFPDAWWSKNATAK</sequence>
<keyword evidence="7" id="KW-1185">Reference proteome</keyword>
<reference evidence="6 7" key="1">
    <citation type="submission" date="2020-06" db="EMBL/GenBank/DDBJ databases">
        <authorList>
            <person name="Grouzdev D.S."/>
        </authorList>
    </citation>
    <scope>NUCLEOTIDE SEQUENCE [LARGE SCALE GENOMIC DNA]</scope>
    <source>
        <strain evidence="6 7">HO-A22</strain>
    </source>
</reference>
<feature type="domain" description="Solute-binding protein family 5" evidence="5">
    <location>
        <begin position="113"/>
        <end position="528"/>
    </location>
</feature>
<dbReference type="GO" id="GO:0043190">
    <property type="term" value="C:ATP-binding cassette (ABC) transporter complex"/>
    <property type="evidence" value="ECO:0007669"/>
    <property type="project" value="InterPro"/>
</dbReference>
<evidence type="ECO:0000256" key="3">
    <source>
        <dbReference type="ARBA" id="ARBA00022729"/>
    </source>
</evidence>
<dbReference type="InterPro" id="IPR030678">
    <property type="entry name" value="Peptide/Ni-bd"/>
</dbReference>
<evidence type="ECO:0000256" key="2">
    <source>
        <dbReference type="ARBA" id="ARBA00005695"/>
    </source>
</evidence>